<organism evidence="2 3">
    <name type="scientific">Olpidium bornovanus</name>
    <dbReference type="NCBI Taxonomy" id="278681"/>
    <lineage>
        <taxon>Eukaryota</taxon>
        <taxon>Fungi</taxon>
        <taxon>Fungi incertae sedis</taxon>
        <taxon>Olpidiomycota</taxon>
        <taxon>Olpidiomycotina</taxon>
        <taxon>Olpidiomycetes</taxon>
        <taxon>Olpidiales</taxon>
        <taxon>Olpidiaceae</taxon>
        <taxon>Olpidium</taxon>
    </lineage>
</organism>
<name>A0A8H8DLS3_9FUNG</name>
<gene>
    <name evidence="2" type="ORF">BJ554DRAFT_1959</name>
</gene>
<evidence type="ECO:0000313" key="2">
    <source>
        <dbReference type="EMBL" id="KAG5463071.1"/>
    </source>
</evidence>
<comment type="caution">
    <text evidence="2">The sequence shown here is derived from an EMBL/GenBank/DDBJ whole genome shotgun (WGS) entry which is preliminary data.</text>
</comment>
<dbReference type="EMBL" id="JAEFCI010001185">
    <property type="protein sequence ID" value="KAG5463071.1"/>
    <property type="molecule type" value="Genomic_DNA"/>
</dbReference>
<dbReference type="Proteomes" id="UP000673691">
    <property type="component" value="Unassembled WGS sequence"/>
</dbReference>
<proteinExistence type="predicted"/>
<dbReference type="AlphaFoldDB" id="A0A8H8DLS3"/>
<sequence length="182" mass="19075">MFRGRGSAGTELGRQRTNSGGSPAEPFGRAEVVEVLRRGGHATGPIASTVAECTEAARLVDRVAAGVGEGEGEKGVRLVVTLERAAGYRRPAYASSPEPAVGTRAEGMQAMINKRRGPRLTRSVVSAIRPSPANSARIFPAAGFPRPTPAPLVSSLWLCFALSAAPWVQSGPRRFPRTSAGQ</sequence>
<evidence type="ECO:0000256" key="1">
    <source>
        <dbReference type="SAM" id="MobiDB-lite"/>
    </source>
</evidence>
<feature type="region of interest" description="Disordered" evidence="1">
    <location>
        <begin position="1"/>
        <end position="27"/>
    </location>
</feature>
<reference evidence="2 3" key="1">
    <citation type="journal article" name="Sci. Rep.">
        <title>Genome-scale phylogenetic analyses confirm Olpidium as the closest living zoosporic fungus to the non-flagellated, terrestrial fungi.</title>
        <authorList>
            <person name="Chang Y."/>
            <person name="Rochon D."/>
            <person name="Sekimoto S."/>
            <person name="Wang Y."/>
            <person name="Chovatia M."/>
            <person name="Sandor L."/>
            <person name="Salamov A."/>
            <person name="Grigoriev I.V."/>
            <person name="Stajich J.E."/>
            <person name="Spatafora J.W."/>
        </authorList>
    </citation>
    <scope>NUCLEOTIDE SEQUENCE [LARGE SCALE GENOMIC DNA]</scope>
    <source>
        <strain evidence="2">S191</strain>
    </source>
</reference>
<evidence type="ECO:0000313" key="3">
    <source>
        <dbReference type="Proteomes" id="UP000673691"/>
    </source>
</evidence>
<protein>
    <submittedName>
        <fullName evidence="2">Uncharacterized protein</fullName>
    </submittedName>
</protein>
<accession>A0A8H8DLS3</accession>
<keyword evidence="3" id="KW-1185">Reference proteome</keyword>